<reference evidence="4" key="1">
    <citation type="submission" date="2016-06" db="UniProtKB">
        <authorList>
            <consortium name="WormBaseParasite"/>
        </authorList>
    </citation>
    <scope>IDENTIFICATION</scope>
</reference>
<evidence type="ECO:0000256" key="1">
    <source>
        <dbReference type="SAM" id="MobiDB-lite"/>
    </source>
</evidence>
<reference evidence="2 3" key="2">
    <citation type="submission" date="2018-11" db="EMBL/GenBank/DDBJ databases">
        <authorList>
            <consortium name="Pathogen Informatics"/>
        </authorList>
    </citation>
    <scope>NUCLEOTIDE SEQUENCE [LARGE SCALE GENOMIC DNA]</scope>
</reference>
<sequence length="230" mass="25549">MRGAYLDGNCSPEERKTRTQWWGKLDTGKTAHSKESRNAGDATNQYLLNTDGSATCFASQASDADRNALLNNLISGNALTSSDGFHGRASVSDDDDEPANVMSWTESPQTSDKLIQIELRKSQFCGLNIHRNIHHRRRSSQVAEQVWRMRQKKQAQGLKDENLYSSDKEALSAAIPVSDEHGKLKIAVDRLPILEHSLSQRKASDSGHLRHTGALLARFVSISISKHSRK</sequence>
<proteinExistence type="predicted"/>
<dbReference type="EMBL" id="UYRT01002143">
    <property type="protein sequence ID" value="VDK30676.1"/>
    <property type="molecule type" value="Genomic_DNA"/>
</dbReference>
<dbReference type="AlphaFoldDB" id="A0A183CYY3"/>
<dbReference type="Proteomes" id="UP000271098">
    <property type="component" value="Unassembled WGS sequence"/>
</dbReference>
<name>A0A183CYY3_9BILA</name>
<feature type="region of interest" description="Disordered" evidence="1">
    <location>
        <begin position="86"/>
        <end position="107"/>
    </location>
</feature>
<protein>
    <submittedName>
        <fullName evidence="2 4">Uncharacterized protein</fullName>
    </submittedName>
</protein>
<evidence type="ECO:0000313" key="2">
    <source>
        <dbReference type="EMBL" id="VDK30676.1"/>
    </source>
</evidence>
<organism evidence="4">
    <name type="scientific">Gongylonema pulchrum</name>
    <dbReference type="NCBI Taxonomy" id="637853"/>
    <lineage>
        <taxon>Eukaryota</taxon>
        <taxon>Metazoa</taxon>
        <taxon>Ecdysozoa</taxon>
        <taxon>Nematoda</taxon>
        <taxon>Chromadorea</taxon>
        <taxon>Rhabditida</taxon>
        <taxon>Spirurina</taxon>
        <taxon>Spiruromorpha</taxon>
        <taxon>Spiruroidea</taxon>
        <taxon>Gongylonematidae</taxon>
        <taxon>Gongylonema</taxon>
    </lineage>
</organism>
<evidence type="ECO:0000313" key="4">
    <source>
        <dbReference type="WBParaSite" id="GPUH_0000167801-mRNA-1"/>
    </source>
</evidence>
<accession>A0A183CYY3</accession>
<dbReference type="WBParaSite" id="GPUH_0000167801-mRNA-1">
    <property type="protein sequence ID" value="GPUH_0000167801-mRNA-1"/>
    <property type="gene ID" value="GPUH_0000167801"/>
</dbReference>
<evidence type="ECO:0000313" key="3">
    <source>
        <dbReference type="Proteomes" id="UP000271098"/>
    </source>
</evidence>
<keyword evidence="3" id="KW-1185">Reference proteome</keyword>
<gene>
    <name evidence="2" type="ORF">GPUH_LOCUS1674</name>
</gene>